<accession>A0A6A8A4A9</accession>
<proteinExistence type="predicted"/>
<comment type="caution">
    <text evidence="2">The sequence shown here is derived from an EMBL/GenBank/DDBJ whole genome shotgun (WGS) entry which is preliminary data.</text>
</comment>
<reference evidence="2 3" key="1">
    <citation type="submission" date="2019-11" db="EMBL/GenBank/DDBJ databases">
        <title>Genome analysis of Rhizobacterium cereale a novel genus and species isolated from maize roots in North Spain.</title>
        <authorList>
            <person name="Menendez E."/>
            <person name="Flores-Felix J.D."/>
            <person name="Ramirez-Bahena M.-H."/>
            <person name="Igual J.M."/>
            <person name="Garcia-Fraile P."/>
            <person name="Peix A."/>
            <person name="Velazquez E."/>
        </authorList>
    </citation>
    <scope>NUCLEOTIDE SEQUENCE [LARGE SCALE GENOMIC DNA]</scope>
    <source>
        <strain evidence="2 3">RZME27</strain>
    </source>
</reference>
<evidence type="ECO:0000313" key="3">
    <source>
        <dbReference type="Proteomes" id="UP000435138"/>
    </source>
</evidence>
<evidence type="ECO:0000256" key="1">
    <source>
        <dbReference type="SAM" id="MobiDB-lite"/>
    </source>
</evidence>
<feature type="region of interest" description="Disordered" evidence="1">
    <location>
        <begin position="37"/>
        <end position="95"/>
    </location>
</feature>
<keyword evidence="3" id="KW-1185">Reference proteome</keyword>
<dbReference type="EMBL" id="WIXI01000032">
    <property type="protein sequence ID" value="MQY45424.1"/>
    <property type="molecule type" value="Genomic_DNA"/>
</dbReference>
<protein>
    <submittedName>
        <fullName evidence="2">Uncharacterized protein</fullName>
    </submittedName>
</protein>
<evidence type="ECO:0000313" key="2">
    <source>
        <dbReference type="EMBL" id="MQY45424.1"/>
    </source>
</evidence>
<feature type="compositionally biased region" description="Basic and acidic residues" evidence="1">
    <location>
        <begin position="37"/>
        <end position="63"/>
    </location>
</feature>
<dbReference type="AlphaFoldDB" id="A0A6A8A4A9"/>
<name>A0A6A8A4A9_9HYPH</name>
<organism evidence="2 3">
    <name type="scientific">Endobacterium cereale</name>
    <dbReference type="NCBI Taxonomy" id="2663029"/>
    <lineage>
        <taxon>Bacteria</taxon>
        <taxon>Pseudomonadati</taxon>
        <taxon>Pseudomonadota</taxon>
        <taxon>Alphaproteobacteria</taxon>
        <taxon>Hyphomicrobiales</taxon>
        <taxon>Rhizobiaceae</taxon>
        <taxon>Endobacterium</taxon>
    </lineage>
</organism>
<gene>
    <name evidence="2" type="ORF">GAO09_05025</name>
</gene>
<dbReference type="RefSeq" id="WP_153352956.1">
    <property type="nucleotide sequence ID" value="NZ_JAYKOO010000007.1"/>
</dbReference>
<dbReference type="Proteomes" id="UP000435138">
    <property type="component" value="Unassembled WGS sequence"/>
</dbReference>
<sequence>MVKPVARISASAASEATRIDHSLSITSEPDNAWVAARQDRMTADQEERKRDVTEGDSEDHAREEADEALLSGESERIGSQNFDDDTPFGDRVAII</sequence>